<evidence type="ECO:0000256" key="5">
    <source>
        <dbReference type="PIRSR" id="PIRSR000349-1"/>
    </source>
</evidence>
<dbReference type="Proteomes" id="UP000000270">
    <property type="component" value="Chromosome"/>
</dbReference>
<reference evidence="9 10" key="3">
    <citation type="journal article" date="2008" name="BMC Genomics">
        <title>The genome of the versatile nitrogen fixer Azorhizobium caulinodans ORS571.</title>
        <authorList>
            <person name="Lee KB."/>
            <person name="Backer P.D."/>
            <person name="Aono T."/>
            <person name="Liu CT."/>
            <person name="Suzuki S."/>
            <person name="Suzuki T."/>
            <person name="Kaneko T."/>
            <person name="Yamada M."/>
            <person name="Tabata S."/>
            <person name="Kupfer D.M."/>
            <person name="Najar F.Z."/>
            <person name="Wiley G.B."/>
            <person name="Roe B."/>
            <person name="Binnewies T.T."/>
            <person name="Ussery D.W."/>
            <person name="D'Haeze W."/>
            <person name="Herder J.D."/>
            <person name="Gevers D."/>
            <person name="Vereecke D."/>
            <person name="Holsters M."/>
            <person name="Oyaizu H."/>
        </authorList>
    </citation>
    <scope>NUCLEOTIDE SEQUENCE [LARGE SCALE GENOMIC DNA]</scope>
    <source>
        <strain evidence="10">ATCC 43989 / DSM 5975 / JCM 20966 / LMG 6465 / NBRC 14845 / NCIMB 13405 / ORS 571</strain>
    </source>
</reference>
<dbReference type="InterPro" id="IPR036324">
    <property type="entry name" value="Mn/Fe_SOD_N_sf"/>
</dbReference>
<evidence type="ECO:0000256" key="4">
    <source>
        <dbReference type="ARBA" id="ARBA00023002"/>
    </source>
</evidence>
<evidence type="ECO:0000256" key="6">
    <source>
        <dbReference type="RuleBase" id="RU000414"/>
    </source>
</evidence>
<dbReference type="InterPro" id="IPR019831">
    <property type="entry name" value="Mn/Fe_SOD_N"/>
</dbReference>
<dbReference type="EC" id="1.15.1.1" evidence="2 6"/>
<keyword evidence="3 5" id="KW-0479">Metal-binding</keyword>
<comment type="function">
    <text evidence="6">Destroys radicals which are normally produced within the cells and which are toxic to biological systems.</text>
</comment>
<dbReference type="PRINTS" id="PR01703">
    <property type="entry name" value="MNSODISMTASE"/>
</dbReference>
<reference evidence="9 10" key="4">
    <citation type="journal article" date="2009" name="Appl. Environ. Microbiol.">
        <title>Comparative genome-wide transcriptional profiling of Azorhizobium caulinodans ORS571 grown under free-living and symbiotic conditions.</title>
        <authorList>
            <person name="Tsukada S."/>
            <person name="Aono T."/>
            <person name="Akiba N."/>
            <person name="Lee KB."/>
            <person name="Liu CT."/>
            <person name="Toyazaki H."/>
            <person name="Oyaizu H."/>
        </authorList>
    </citation>
    <scope>NUCLEOTIDE SEQUENCE [LARGE SCALE GENOMIC DNA]</scope>
    <source>
        <strain evidence="10">ATCC 43989 / DSM 5975 / JCM 20966 / LMG 6465 / NBRC 14845 / NCIMB 13405 / ORS 571</strain>
    </source>
</reference>
<keyword evidence="4 6" id="KW-0560">Oxidoreductase</keyword>
<reference evidence="9 10" key="5">
    <citation type="journal article" date="2010" name="Appl. Environ. Microbiol.">
        <title>phrR-like gene praR of Azorhizobium caulinodans ORS571 is essential for symbiosis with Sesbania rostrata and is involved in expression of reb genes.</title>
        <authorList>
            <person name="Akiba N."/>
            <person name="Aono T."/>
            <person name="Toyazaki H."/>
            <person name="Sato S."/>
            <person name="Oyaizu H."/>
        </authorList>
    </citation>
    <scope>NUCLEOTIDE SEQUENCE [LARGE SCALE GENOMIC DNA]</scope>
    <source>
        <strain evidence="10">ATCC 43989 / DSM 5975 / JCM 20966 / LMG 6465 / NBRC 14845 / NCIMB 13405 / ORS 571</strain>
    </source>
</reference>
<keyword evidence="10" id="KW-1185">Reference proteome</keyword>
<dbReference type="Gene3D" id="3.55.40.20">
    <property type="entry name" value="Iron/manganese superoxide dismutase, C-terminal domain"/>
    <property type="match status" value="1"/>
</dbReference>
<evidence type="ECO:0000313" key="10">
    <source>
        <dbReference type="Proteomes" id="UP000000270"/>
    </source>
</evidence>
<feature type="domain" description="Manganese/iron superoxide dismutase N-terminal" evidence="7">
    <location>
        <begin position="52"/>
        <end position="134"/>
    </location>
</feature>
<feature type="binding site" evidence="5">
    <location>
        <position position="127"/>
    </location>
    <ligand>
        <name>Mn(2+)</name>
        <dbReference type="ChEBI" id="CHEBI:29035"/>
    </ligand>
</feature>
<dbReference type="HOGENOM" id="CLU_031625_0_1_5"/>
<evidence type="ECO:0000313" key="9">
    <source>
        <dbReference type="EMBL" id="BAF87138.1"/>
    </source>
</evidence>
<feature type="binding site" evidence="5">
    <location>
        <position position="208"/>
    </location>
    <ligand>
        <name>Mn(2+)</name>
        <dbReference type="ChEBI" id="CHEBI:29035"/>
    </ligand>
</feature>
<proteinExistence type="inferred from homology"/>
<dbReference type="GO" id="GO:0046872">
    <property type="term" value="F:metal ion binding"/>
    <property type="evidence" value="ECO:0007669"/>
    <property type="project" value="UniProtKB-KW"/>
</dbReference>
<dbReference type="InterPro" id="IPR019832">
    <property type="entry name" value="Mn/Fe_SOD_C"/>
</dbReference>
<name>A8HR83_AZOC5</name>
<dbReference type="eggNOG" id="COG0605">
    <property type="taxonomic scope" value="Bacteria"/>
</dbReference>
<sequence length="244" mass="26609">MDATPTASLLNASLPAASSRPAVSRRTALALGAGAMASVLAAPHVARAAVPFVLPPLPYPEDALVPTISARTVGLHYGKHHKGYYDKLNVLVQGKPYADMTLAEVVVSARKANDADVFNNAAQAWNHNLYWESFKGGPAAPKGTFAQQVEKDFQSLVGLQRKLVEQGDKVFGTGWVWLVRDGDKLDIIGMKDAINPLPDGKTVLLGIDVWEHAYYLDYENRRTAHVEAVVKDRVNWQVVGERWG</sequence>
<dbReference type="InterPro" id="IPR019833">
    <property type="entry name" value="Mn/Fe_SOD_BS"/>
</dbReference>
<comment type="catalytic activity">
    <reaction evidence="6">
        <text>2 superoxide + 2 H(+) = H2O2 + O2</text>
        <dbReference type="Rhea" id="RHEA:20696"/>
        <dbReference type="ChEBI" id="CHEBI:15378"/>
        <dbReference type="ChEBI" id="CHEBI:15379"/>
        <dbReference type="ChEBI" id="CHEBI:16240"/>
        <dbReference type="ChEBI" id="CHEBI:18421"/>
        <dbReference type="EC" id="1.15.1.1"/>
    </reaction>
</comment>
<dbReference type="InterPro" id="IPR006311">
    <property type="entry name" value="TAT_signal"/>
</dbReference>
<reference evidence="9 10" key="6">
    <citation type="journal article" date="2011" name="Appl. Environ. Microbiol.">
        <title>Involvement of the azorhizobial chromosome partition gene (parA) in the onset of bacteroid differentiation during Sesbania rostrata stem nodule development.</title>
        <authorList>
            <person name="Liu CT."/>
            <person name="Lee KB."/>
            <person name="Wang YS."/>
            <person name="Peng MH."/>
            <person name="Lee KT."/>
            <person name="Suzuki S."/>
            <person name="Suzuki T."/>
            <person name="Oyaizu H."/>
        </authorList>
    </citation>
    <scope>NUCLEOTIDE SEQUENCE [LARGE SCALE GENOMIC DNA]</scope>
    <source>
        <strain evidence="10">ATCC 43989 / DSM 5975 / JCM 20966 / LMG 6465 / NBRC 14845 / NCIMB 13405 / ORS 571</strain>
    </source>
</reference>
<dbReference type="PANTHER" id="PTHR42769:SF3">
    <property type="entry name" value="SUPEROXIDE DISMUTASE [FE] 2, CHLOROPLASTIC"/>
    <property type="match status" value="1"/>
</dbReference>
<dbReference type="GO" id="GO:0004784">
    <property type="term" value="F:superoxide dismutase activity"/>
    <property type="evidence" value="ECO:0007669"/>
    <property type="project" value="UniProtKB-EC"/>
</dbReference>
<dbReference type="Pfam" id="PF02777">
    <property type="entry name" value="Sod_Fe_C"/>
    <property type="match status" value="1"/>
</dbReference>
<dbReference type="PANTHER" id="PTHR42769">
    <property type="entry name" value="SUPEROXIDE DISMUTASE"/>
    <property type="match status" value="1"/>
</dbReference>
<evidence type="ECO:0000256" key="2">
    <source>
        <dbReference type="ARBA" id="ARBA00012682"/>
    </source>
</evidence>
<feature type="binding site" evidence="5">
    <location>
        <position position="76"/>
    </location>
    <ligand>
        <name>Mn(2+)</name>
        <dbReference type="ChEBI" id="CHEBI:29035"/>
    </ligand>
</feature>
<feature type="domain" description="Manganese/iron superoxide dismutase C-terminal" evidence="8">
    <location>
        <begin position="141"/>
        <end position="242"/>
    </location>
</feature>
<dbReference type="EMBL" id="AP009384">
    <property type="protein sequence ID" value="BAF87138.1"/>
    <property type="molecule type" value="Genomic_DNA"/>
</dbReference>
<dbReference type="PROSITE" id="PS00088">
    <property type="entry name" value="SOD_MN"/>
    <property type="match status" value="1"/>
</dbReference>
<dbReference type="KEGG" id="azc:AZC_1140"/>
<dbReference type="InterPro" id="IPR001189">
    <property type="entry name" value="Mn/Fe_SOD"/>
</dbReference>
<dbReference type="Gene3D" id="1.10.287.990">
    <property type="entry name" value="Fe,Mn superoxide dismutase (SOD) domain"/>
    <property type="match status" value="1"/>
</dbReference>
<accession>A8HR83</accession>
<evidence type="ECO:0000256" key="1">
    <source>
        <dbReference type="ARBA" id="ARBA00008714"/>
    </source>
</evidence>
<dbReference type="RefSeq" id="WP_012169671.1">
    <property type="nucleotide sequence ID" value="NC_009937.1"/>
</dbReference>
<reference evidence="9 10" key="1">
    <citation type="journal article" date="2007" name="Appl. Environ. Microbiol.">
        <title>Rhizobial factors required for stem nodule maturation and maintenance in Sesbania rostrata-Azorhizobium caulinodans ORS571 symbiosis.</title>
        <authorList>
            <person name="Suzuki S."/>
            <person name="Aono T."/>
            <person name="Lee KB."/>
            <person name="Suzuki T."/>
            <person name="Liu CT."/>
            <person name="Miwa H."/>
            <person name="Wakao S."/>
            <person name="Iki T."/>
            <person name="Oyaizu H."/>
        </authorList>
    </citation>
    <scope>NUCLEOTIDE SEQUENCE [LARGE SCALE GENOMIC DNA]</scope>
    <source>
        <strain evidence="10">ATCC 43989 / DSM 5975 / JCM 20966 / LMG 6465 / NBRC 14845 / NCIMB 13405 / ORS 571</strain>
    </source>
</reference>
<dbReference type="InterPro" id="IPR036314">
    <property type="entry name" value="SOD_C_sf"/>
</dbReference>
<protein>
    <recommendedName>
        <fullName evidence="2 6">Superoxide dismutase</fullName>
        <ecNumber evidence="2 6">1.15.1.1</ecNumber>
    </recommendedName>
</protein>
<dbReference type="SUPFAM" id="SSF46609">
    <property type="entry name" value="Fe,Mn superoxide dismutase (SOD), N-terminal domain"/>
    <property type="match status" value="1"/>
</dbReference>
<dbReference type="Pfam" id="PF00081">
    <property type="entry name" value="Sod_Fe_N"/>
    <property type="match status" value="1"/>
</dbReference>
<evidence type="ECO:0000256" key="3">
    <source>
        <dbReference type="ARBA" id="ARBA00022723"/>
    </source>
</evidence>
<evidence type="ECO:0000259" key="7">
    <source>
        <dbReference type="Pfam" id="PF00081"/>
    </source>
</evidence>
<evidence type="ECO:0000259" key="8">
    <source>
        <dbReference type="Pfam" id="PF02777"/>
    </source>
</evidence>
<reference evidence="10" key="2">
    <citation type="submission" date="2007-04" db="EMBL/GenBank/DDBJ databases">
        <title>Complete genome sequence of the nitrogen-fixing bacterium Azorhizobium caulinodans ORS571.</title>
        <authorList>
            <person name="Lee K.B."/>
            <person name="Backer P.D."/>
            <person name="Aono T."/>
            <person name="Liu C.T."/>
            <person name="Suzuki S."/>
            <person name="Suzuki T."/>
            <person name="Kaneko T."/>
            <person name="Yamada M."/>
            <person name="Tabata S."/>
            <person name="Kupfer D.M."/>
            <person name="Najar F.Z."/>
            <person name="Wiley G.B."/>
            <person name="Roe B."/>
            <person name="Binnewies T."/>
            <person name="Ussery D."/>
            <person name="Vereecke D."/>
            <person name="Gevers D."/>
            <person name="Holsters M."/>
            <person name="Oyaizu H."/>
        </authorList>
    </citation>
    <scope>NUCLEOTIDE SEQUENCE [LARGE SCALE GENOMIC DNA]</scope>
    <source>
        <strain evidence="10">ATCC 43989 / DSM 5975 / JCM 20966 / LMG 6465 / NBRC 14845 / NCIMB 13405 / ORS 571</strain>
    </source>
</reference>
<feature type="binding site" evidence="5">
    <location>
        <position position="212"/>
    </location>
    <ligand>
        <name>Mn(2+)</name>
        <dbReference type="ChEBI" id="CHEBI:29035"/>
    </ligand>
</feature>
<organism evidence="9 10">
    <name type="scientific">Azorhizobium caulinodans (strain ATCC 43989 / DSM 5975 / JCM 20966 / LMG 6465 / NBRC 14845 / NCIMB 13405 / ORS 571)</name>
    <dbReference type="NCBI Taxonomy" id="438753"/>
    <lineage>
        <taxon>Bacteria</taxon>
        <taxon>Pseudomonadati</taxon>
        <taxon>Pseudomonadota</taxon>
        <taxon>Alphaproteobacteria</taxon>
        <taxon>Hyphomicrobiales</taxon>
        <taxon>Xanthobacteraceae</taxon>
        <taxon>Azorhizobium</taxon>
    </lineage>
</organism>
<dbReference type="SMR" id="A8HR83"/>
<gene>
    <name evidence="9" type="ordered locus">AZC_1140</name>
</gene>
<dbReference type="PROSITE" id="PS51318">
    <property type="entry name" value="TAT"/>
    <property type="match status" value="1"/>
</dbReference>
<dbReference type="PIRSF" id="PIRSF000349">
    <property type="entry name" value="SODismutase"/>
    <property type="match status" value="1"/>
</dbReference>
<dbReference type="AlphaFoldDB" id="A8HR83"/>
<dbReference type="SUPFAM" id="SSF54719">
    <property type="entry name" value="Fe,Mn superoxide dismutase (SOD), C-terminal domain"/>
    <property type="match status" value="1"/>
</dbReference>
<comment type="similarity">
    <text evidence="1 6">Belongs to the iron/manganese superoxide dismutase family.</text>
</comment>
<dbReference type="STRING" id="438753.AZC_1140"/>